<reference evidence="1 2" key="1">
    <citation type="submission" date="2015-12" db="EMBL/GenBank/DDBJ databases">
        <title>Draft genome sequence of Moniliophthora roreri, the causal agent of frosty pod rot of cacao.</title>
        <authorList>
            <person name="Aime M.C."/>
            <person name="Diaz-Valderrama J.R."/>
            <person name="Kijpornyongpan T."/>
            <person name="Phillips-Mora W."/>
        </authorList>
    </citation>
    <scope>NUCLEOTIDE SEQUENCE [LARGE SCALE GENOMIC DNA]</scope>
    <source>
        <strain evidence="1 2">MCA 2952</strain>
    </source>
</reference>
<accession>A0A0W0F3Z2</accession>
<dbReference type="AlphaFoldDB" id="A0A0W0F3Z2"/>
<gene>
    <name evidence="1" type="ORF">WG66_16337</name>
</gene>
<evidence type="ECO:0000313" key="1">
    <source>
        <dbReference type="EMBL" id="KTB31059.1"/>
    </source>
</evidence>
<name>A0A0W0F3Z2_MONRR</name>
<proteinExistence type="predicted"/>
<sequence>MSALVNTAYLWSVHLSSSRELHACESQFLLRALKSVSRGFAPGCSRVLYVIQAEYLIAQYLFRNTKILEGKYHMTNAMSLVISARASYHSLLRVLNRNTATSGR</sequence>
<protein>
    <submittedName>
        <fullName evidence="1">Uncharacterized protein</fullName>
    </submittedName>
</protein>
<evidence type="ECO:0000313" key="2">
    <source>
        <dbReference type="Proteomes" id="UP000054988"/>
    </source>
</evidence>
<organism evidence="1 2">
    <name type="scientific">Moniliophthora roreri</name>
    <name type="common">Frosty pod rot fungus</name>
    <name type="synonym">Monilia roreri</name>
    <dbReference type="NCBI Taxonomy" id="221103"/>
    <lineage>
        <taxon>Eukaryota</taxon>
        <taxon>Fungi</taxon>
        <taxon>Dikarya</taxon>
        <taxon>Basidiomycota</taxon>
        <taxon>Agaricomycotina</taxon>
        <taxon>Agaricomycetes</taxon>
        <taxon>Agaricomycetidae</taxon>
        <taxon>Agaricales</taxon>
        <taxon>Marasmiineae</taxon>
        <taxon>Marasmiaceae</taxon>
        <taxon>Moniliophthora</taxon>
    </lineage>
</organism>
<dbReference type="EMBL" id="LATX01002352">
    <property type="protein sequence ID" value="KTB31059.1"/>
    <property type="molecule type" value="Genomic_DNA"/>
</dbReference>
<dbReference type="Proteomes" id="UP000054988">
    <property type="component" value="Unassembled WGS sequence"/>
</dbReference>
<comment type="caution">
    <text evidence="1">The sequence shown here is derived from an EMBL/GenBank/DDBJ whole genome shotgun (WGS) entry which is preliminary data.</text>
</comment>